<sequence>MEATTLNELHASLVKCVRAERVPWSWVASTVGQILEEHSSGVSRAVVLAELESAWHKHTSSSSGGDEHDGDVQRTLCGFFLRGNTAPQPSTVFSVQITKLEQVPGTSFWMWHLSDNRRRMAAFVHSRFYPMIESREFEGFFAAATGRQAYLAGLECARGGEEEYLLPTAAVVFMLDAGRDARLMRLMFGVTVTDGSAAKTEDPEIEAGQVWGTIIAVTPAADGATTVVDIETAAAGNDPVSVVLRGTAVSSLARGLR</sequence>
<comment type="caution">
    <text evidence="1">The sequence shown here is derived from an EMBL/GenBank/DDBJ whole genome shotgun (WGS) entry which is preliminary data.</text>
</comment>
<gene>
    <name evidence="1" type="ORF">IWW38_005588</name>
</gene>
<feature type="non-terminal residue" evidence="1">
    <location>
        <position position="257"/>
    </location>
</feature>
<protein>
    <submittedName>
        <fullName evidence="1">Uncharacterized protein</fullName>
    </submittedName>
</protein>
<reference evidence="1" key="1">
    <citation type="submission" date="2022-07" db="EMBL/GenBank/DDBJ databases">
        <title>Phylogenomic reconstructions and comparative analyses of Kickxellomycotina fungi.</title>
        <authorList>
            <person name="Reynolds N.K."/>
            <person name="Stajich J.E."/>
            <person name="Barry K."/>
            <person name="Grigoriev I.V."/>
            <person name="Crous P."/>
            <person name="Smith M.E."/>
        </authorList>
    </citation>
    <scope>NUCLEOTIDE SEQUENCE</scope>
    <source>
        <strain evidence="1">CBS 190363</strain>
    </source>
</reference>
<dbReference type="EMBL" id="JANBVB010002695">
    <property type="protein sequence ID" value="KAJ2883083.1"/>
    <property type="molecule type" value="Genomic_DNA"/>
</dbReference>
<evidence type="ECO:0000313" key="2">
    <source>
        <dbReference type="Proteomes" id="UP001139981"/>
    </source>
</evidence>
<name>A0ACC1LUT6_9FUNG</name>
<dbReference type="Proteomes" id="UP001139981">
    <property type="component" value="Unassembled WGS sequence"/>
</dbReference>
<evidence type="ECO:0000313" key="1">
    <source>
        <dbReference type="EMBL" id="KAJ2883083.1"/>
    </source>
</evidence>
<proteinExistence type="predicted"/>
<keyword evidence="2" id="KW-1185">Reference proteome</keyword>
<accession>A0ACC1LUT6</accession>
<organism evidence="1 2">
    <name type="scientific">Coemansia aciculifera</name>
    <dbReference type="NCBI Taxonomy" id="417176"/>
    <lineage>
        <taxon>Eukaryota</taxon>
        <taxon>Fungi</taxon>
        <taxon>Fungi incertae sedis</taxon>
        <taxon>Zoopagomycota</taxon>
        <taxon>Kickxellomycotina</taxon>
        <taxon>Kickxellomycetes</taxon>
        <taxon>Kickxellales</taxon>
        <taxon>Kickxellaceae</taxon>
        <taxon>Coemansia</taxon>
    </lineage>
</organism>